<evidence type="ECO:0000256" key="1">
    <source>
        <dbReference type="SAM" id="MobiDB-lite"/>
    </source>
</evidence>
<feature type="region of interest" description="Disordered" evidence="1">
    <location>
        <begin position="183"/>
        <end position="204"/>
    </location>
</feature>
<dbReference type="InterPro" id="IPR016181">
    <property type="entry name" value="Acyl_CoA_acyltransferase"/>
</dbReference>
<feature type="domain" description="YitH/HolE acetyltransferase (GNAT)" evidence="2">
    <location>
        <begin position="73"/>
        <end position="167"/>
    </location>
</feature>
<reference evidence="3" key="1">
    <citation type="journal article" date="2011" name="J. Bacteriol.">
        <title>Genome Sequence of an Erwinia amylovora Strain with Pathogenicity Restricted to Rubus Plants.</title>
        <authorList>
            <person name="Powney R."/>
            <person name="Smits T.H."/>
            <person name="Sawbridge T."/>
            <person name="Frey B."/>
            <person name="Blom J."/>
            <person name="Frey J.E."/>
            <person name="Plummer K.M."/>
            <person name="Beer S.V."/>
            <person name="Luck J."/>
            <person name="Duffy B."/>
            <person name="Rodoni B."/>
        </authorList>
    </citation>
    <scope>NUCLEOTIDE SEQUENCE</scope>
    <source>
        <strain evidence="3">ATCC BAA-2158</strain>
    </source>
</reference>
<dbReference type="AlphaFoldDB" id="E5B6N2"/>
<dbReference type="Pfam" id="PF18014">
    <property type="entry name" value="Acetyltransf_18"/>
    <property type="match status" value="1"/>
</dbReference>
<dbReference type="Gene3D" id="3.40.630.90">
    <property type="match status" value="1"/>
</dbReference>
<gene>
    <name evidence="3" type="ORF">EAIL5_2232</name>
</gene>
<sequence length="204" mass="21919">MRVAGGAYRQAAACHARAFWRAARRFTCHGSRCVKAGFCHQWSCCAAPKPHTGSGERYSVRSSATAGDMALLIALDRQALGQAQAPLTGQLLASAVRVLLPEEDGRVVGFAGLRCFGHGYSIGPVVAAHAQQAQLLVREQLGDQGAQFVHIDRPVQAGLTSWLDRLDRLDKVQVDAPITTYKDKPWQPEAGGMQTLGLQSQSLA</sequence>
<organism evidence="3">
    <name type="scientific">Erwinia amylovora ATCC BAA-2158</name>
    <dbReference type="NCBI Taxonomy" id="889211"/>
    <lineage>
        <taxon>Bacteria</taxon>
        <taxon>Pseudomonadati</taxon>
        <taxon>Pseudomonadota</taxon>
        <taxon>Gammaproteobacteria</taxon>
        <taxon>Enterobacterales</taxon>
        <taxon>Erwiniaceae</taxon>
        <taxon>Erwinia</taxon>
    </lineage>
</organism>
<name>E5B6N2_ERWAM</name>
<protein>
    <submittedName>
        <fullName evidence="3">GCN5-related N-acetyltransferase</fullName>
    </submittedName>
</protein>
<dbReference type="InterPro" id="IPR041496">
    <property type="entry name" value="YitH/HolE_GNAT"/>
</dbReference>
<dbReference type="GO" id="GO:0016740">
    <property type="term" value="F:transferase activity"/>
    <property type="evidence" value="ECO:0007669"/>
    <property type="project" value="UniProtKB-KW"/>
</dbReference>
<keyword evidence="3" id="KW-0808">Transferase</keyword>
<accession>E5B6N2</accession>
<evidence type="ECO:0000313" key="3">
    <source>
        <dbReference type="EMBL" id="CBX81052.1"/>
    </source>
</evidence>
<evidence type="ECO:0000259" key="2">
    <source>
        <dbReference type="Pfam" id="PF18014"/>
    </source>
</evidence>
<proteinExistence type="predicted"/>
<dbReference type="SUPFAM" id="SSF55729">
    <property type="entry name" value="Acyl-CoA N-acyltransferases (Nat)"/>
    <property type="match status" value="1"/>
</dbReference>
<dbReference type="EMBL" id="FR719191">
    <property type="protein sequence ID" value="CBX81052.1"/>
    <property type="molecule type" value="Genomic_DNA"/>
</dbReference>